<comment type="caution">
    <text evidence="1">The sequence shown here is derived from an EMBL/GenBank/DDBJ whole genome shotgun (WGS) entry which is preliminary data.</text>
</comment>
<dbReference type="EMBL" id="CAJNOR010001066">
    <property type="protein sequence ID" value="CAF1067947.1"/>
    <property type="molecule type" value="Genomic_DNA"/>
</dbReference>
<dbReference type="AlphaFoldDB" id="A0A814FJA4"/>
<evidence type="ECO:0000313" key="1">
    <source>
        <dbReference type="EMBL" id="CAF0984230.1"/>
    </source>
</evidence>
<dbReference type="Proteomes" id="UP000663828">
    <property type="component" value="Unassembled WGS sequence"/>
</dbReference>
<evidence type="ECO:0000313" key="2">
    <source>
        <dbReference type="EMBL" id="CAF1067947.1"/>
    </source>
</evidence>
<reference evidence="1" key="1">
    <citation type="submission" date="2021-02" db="EMBL/GenBank/DDBJ databases">
        <authorList>
            <person name="Nowell W R."/>
        </authorList>
    </citation>
    <scope>NUCLEOTIDE SEQUENCE</scope>
</reference>
<dbReference type="OrthoDB" id="9978262at2759"/>
<proteinExistence type="predicted"/>
<sequence length="380" mass="45046">MLIENATNAQTQVQLVSYSGIVNPEHMYKMNCVPIVNDDDTDDQTNEHLQRLFIDDFLRKCNDFQENEQVDYLPVEIRLGTVYTYQNRRQQSQFPNSLDGRRVTAHTLRNEERRPRNDKHFLITFNKNKGINDLPTFEHELTCAGFRQTNDHQLTYRLYLRYQTRRLILELKRNPTDQRFFSAKRLLKYSTKFTHVDVVKSKRNSNFTETFDDIFDIRTSIGKCDEEELHINDEYCDFIHIKDLEQCVFETKSNTDEYVYQFNRGLLPYFDFFQIKQTDTYDYSCIDSRFFGLRVSIEHQIGYDLTSNSKATIPCLQTTNVIMAKLVSYDFTEAEAKRIWFIGMWLSDLATRCTTRDLPPNKIVCRPPAGQTSIYRRSVR</sequence>
<protein>
    <submittedName>
        <fullName evidence="1">Uncharacterized protein</fullName>
    </submittedName>
</protein>
<keyword evidence="3" id="KW-1185">Reference proteome</keyword>
<dbReference type="Proteomes" id="UP000663852">
    <property type="component" value="Unassembled WGS sequence"/>
</dbReference>
<accession>A0A814FJA4</accession>
<dbReference type="EMBL" id="CAJNOJ010000056">
    <property type="protein sequence ID" value="CAF0984230.1"/>
    <property type="molecule type" value="Genomic_DNA"/>
</dbReference>
<name>A0A814FJA4_ADIRI</name>
<evidence type="ECO:0000313" key="4">
    <source>
        <dbReference type="Proteomes" id="UP000663852"/>
    </source>
</evidence>
<evidence type="ECO:0000313" key="3">
    <source>
        <dbReference type="Proteomes" id="UP000663828"/>
    </source>
</evidence>
<organism evidence="1 4">
    <name type="scientific">Adineta ricciae</name>
    <name type="common">Rotifer</name>
    <dbReference type="NCBI Taxonomy" id="249248"/>
    <lineage>
        <taxon>Eukaryota</taxon>
        <taxon>Metazoa</taxon>
        <taxon>Spiralia</taxon>
        <taxon>Gnathifera</taxon>
        <taxon>Rotifera</taxon>
        <taxon>Eurotatoria</taxon>
        <taxon>Bdelloidea</taxon>
        <taxon>Adinetida</taxon>
        <taxon>Adinetidae</taxon>
        <taxon>Adineta</taxon>
    </lineage>
</organism>
<gene>
    <name evidence="1" type="ORF">EDS130_LOCUS14038</name>
    <name evidence="2" type="ORF">XAT740_LOCUS16647</name>
</gene>